<reference evidence="2 3" key="1">
    <citation type="journal article" date="2016" name="Environ. Microbiol.">
        <title>Genomic resolution of a cold subsurface aquifer community provides metabolic insights for novel microbes adapted to high CO concentrations.</title>
        <authorList>
            <person name="Probst A.J."/>
            <person name="Castelle C.J."/>
            <person name="Singh A."/>
            <person name="Brown C.T."/>
            <person name="Anantharaman K."/>
            <person name="Sharon I."/>
            <person name="Hug L.A."/>
            <person name="Burstein D."/>
            <person name="Emerson J.B."/>
            <person name="Thomas B.C."/>
            <person name="Banfield J.F."/>
        </authorList>
    </citation>
    <scope>NUCLEOTIDE SEQUENCE [LARGE SCALE GENOMIC DNA]</scope>
    <source>
        <strain evidence="2">CG2_30_35_20</strain>
    </source>
</reference>
<name>A0A1J5I0R4_9BACT</name>
<evidence type="ECO:0000313" key="3">
    <source>
        <dbReference type="Proteomes" id="UP000182344"/>
    </source>
</evidence>
<gene>
    <name evidence="2" type="ORF">AUK05_03030</name>
</gene>
<proteinExistence type="predicted"/>
<dbReference type="Proteomes" id="UP000182344">
    <property type="component" value="Unassembled WGS sequence"/>
</dbReference>
<dbReference type="AlphaFoldDB" id="A0A1J5I0R4"/>
<evidence type="ECO:0000256" key="1">
    <source>
        <dbReference type="SAM" id="Phobius"/>
    </source>
</evidence>
<accession>A0A1J5I0R4</accession>
<protein>
    <recommendedName>
        <fullName evidence="4">Purple acid phosphatase N-terminal domain-containing protein</fullName>
    </recommendedName>
</protein>
<keyword evidence="1" id="KW-0812">Transmembrane</keyword>
<evidence type="ECO:0008006" key="4">
    <source>
        <dbReference type="Google" id="ProtNLM"/>
    </source>
</evidence>
<evidence type="ECO:0000313" key="2">
    <source>
        <dbReference type="EMBL" id="OIP86679.1"/>
    </source>
</evidence>
<comment type="caution">
    <text evidence="2">The sequence shown here is derived from an EMBL/GenBank/DDBJ whole genome shotgun (WGS) entry which is preliminary data.</text>
</comment>
<keyword evidence="1" id="KW-1133">Transmembrane helix</keyword>
<dbReference type="EMBL" id="MNZO01000045">
    <property type="protein sequence ID" value="OIP86679.1"/>
    <property type="molecule type" value="Genomic_DNA"/>
</dbReference>
<keyword evidence="1" id="KW-0472">Membrane</keyword>
<sequence length="323" mass="34816">MKNKRIPTILGTILLLTILFLGVWLSAKTTNTLSKASGDCAPISVQTTNLTNKSADISFLTTSSCSSILNINNQTISNFKTKTTTHYYRIDGLSASTQYQYKLIIDGQELSLSDYKFQTAPLPSGNLSMANLAWGKVILASGNPSPNSIVYLNVEGAWPLSALTDSNGQWHISLNNSFTEDKKSLFIPNSTGTEDIYVYSVDGQLTQVENDLSHNDPVPDIIVGLGFTPQLGTGAIVPTSVPISVPTSIIIDTKLPSFSASPSATIIPQVSPTIIPSLVPTIRTAKISTKSSIPVTGNTNPLYFLLLSSLLTLSFSLYFFNKR</sequence>
<dbReference type="STRING" id="1805376.AUK05_03030"/>
<feature type="transmembrane region" description="Helical" evidence="1">
    <location>
        <begin position="302"/>
        <end position="320"/>
    </location>
</feature>
<organism evidence="2 3">
    <name type="scientific">Candidatus Shapirobacteria bacterium CG2_30_35_20</name>
    <dbReference type="NCBI Taxonomy" id="1805376"/>
    <lineage>
        <taxon>Bacteria</taxon>
        <taxon>Candidatus Shapironibacteriota</taxon>
    </lineage>
</organism>